<dbReference type="RefSeq" id="WP_142190924.1">
    <property type="nucleotide sequence ID" value="NZ_VHIF01000001.1"/>
</dbReference>
<keyword evidence="1" id="KW-0732">Signal</keyword>
<feature type="signal peptide" evidence="1">
    <location>
        <begin position="1"/>
        <end position="19"/>
    </location>
</feature>
<protein>
    <submittedName>
        <fullName evidence="2">Uncharacterized protein DUF4138</fullName>
    </submittedName>
</protein>
<gene>
    <name evidence="2" type="ORF">GQ41_4405</name>
</gene>
<evidence type="ECO:0000313" key="3">
    <source>
        <dbReference type="Proteomes" id="UP000315363"/>
    </source>
</evidence>
<sequence>MKKYISLFGLLIMINAANSQNGKVMDTIYANEQMTVSLFFPDPIRQGVTGSSNYAFSFNRERAQYFGLLQATPGEESNLLVVTQNGGVYSYLLRYSQKLEKLNYFIDNSDSIGHERTGATTLPHQKMSTVDLDTIPNSDKALDYPKLCAQLLRNPRPFDQIKYKDGLTISMTKSIYYAKDVYVVFEIENGSQIDFEINTLNLYKVNGNNKRKSSYQELLLSPIFQFQRPTVVLMDQTVQFVCVYPKFTLGNGEKLMVKLEELNGSRDIAVKLKYRVLK</sequence>
<dbReference type="EMBL" id="VHIF01000001">
    <property type="protein sequence ID" value="TQO39716.1"/>
    <property type="molecule type" value="Genomic_DNA"/>
</dbReference>
<dbReference type="InterPro" id="IPR022298">
    <property type="entry name" value="Conjug_transposon_TraN"/>
</dbReference>
<feature type="chain" id="PRO_5045464231" evidence="1">
    <location>
        <begin position="20"/>
        <end position="278"/>
    </location>
</feature>
<keyword evidence="3" id="KW-1185">Reference proteome</keyword>
<proteinExistence type="predicted"/>
<dbReference type="Pfam" id="PF13595">
    <property type="entry name" value="DUF4138"/>
    <property type="match status" value="1"/>
</dbReference>
<name>A0ABY3AM55_9FLAO</name>
<accession>A0ABY3AM55</accession>
<comment type="caution">
    <text evidence="2">The sequence shown here is derived from an EMBL/GenBank/DDBJ whole genome shotgun (WGS) entry which is preliminary data.</text>
</comment>
<organism evidence="2 3">
    <name type="scientific">Arenibacter algicola</name>
    <dbReference type="NCBI Taxonomy" id="616991"/>
    <lineage>
        <taxon>Bacteria</taxon>
        <taxon>Pseudomonadati</taxon>
        <taxon>Bacteroidota</taxon>
        <taxon>Flavobacteriia</taxon>
        <taxon>Flavobacteriales</taxon>
        <taxon>Flavobacteriaceae</taxon>
        <taxon>Arenibacter</taxon>
    </lineage>
</organism>
<evidence type="ECO:0000256" key="1">
    <source>
        <dbReference type="SAM" id="SignalP"/>
    </source>
</evidence>
<reference evidence="2 3" key="1">
    <citation type="submission" date="2019-06" db="EMBL/GenBank/DDBJ databases">
        <title>A large-scale integrated study on North Sea by COGITO (Coastal Microbe Genomic &amp; Taxonomic Observatory).</title>
        <authorList>
            <person name="Teeling H."/>
        </authorList>
    </citation>
    <scope>NUCLEOTIDE SEQUENCE [LARGE SCALE GENOMIC DNA]</scope>
    <source>
        <strain evidence="2 3">MAR_2009_79</strain>
    </source>
</reference>
<dbReference type="Proteomes" id="UP000315363">
    <property type="component" value="Unassembled WGS sequence"/>
</dbReference>
<evidence type="ECO:0000313" key="2">
    <source>
        <dbReference type="EMBL" id="TQO39716.1"/>
    </source>
</evidence>